<gene>
    <name evidence="1" type="ORF">Mco01_64570</name>
</gene>
<sequence>MALTAVDSGTVAEIVLLGEVTCPSGELVLMDGGYLGLWSGDRTPDDVRQPDDAPTVDFEVVGRDADAAARSFDRQSGRTLYDIPQHGVAKFTSLFDDHCRELGYQASLRPFPRQVPHRDRARRAIAGNDPDFLITGVSVIAIGGLPTNRPLPVTATPHSDWGWTHIRIVVSDEPVVGTCSLGKIGVDYARFVFADADALNAWIHDDPIDGLADVVFWGRHESDIAAEFGATRTGTPGEDHYGWLNLPVRDAYAKAVALSDRRKTASDRKFAFDFRPHSHHWRVMADVRASENEAASIDVGGARIMFAMTSVGDGFFPVHVELDAASAPAAIEITIQGAED</sequence>
<name>A0ABQ4G8S1_9ACTN</name>
<evidence type="ECO:0000313" key="1">
    <source>
        <dbReference type="EMBL" id="GIH43457.1"/>
    </source>
</evidence>
<reference evidence="1 2" key="1">
    <citation type="submission" date="2021-01" db="EMBL/GenBank/DDBJ databases">
        <title>Whole genome shotgun sequence of Microbispora corallina NBRC 16416.</title>
        <authorList>
            <person name="Komaki H."/>
            <person name="Tamura T."/>
        </authorList>
    </citation>
    <scope>NUCLEOTIDE SEQUENCE [LARGE SCALE GENOMIC DNA]</scope>
    <source>
        <strain evidence="1 2">NBRC 16416</strain>
    </source>
</reference>
<proteinExistence type="predicted"/>
<keyword evidence="2" id="KW-1185">Reference proteome</keyword>
<evidence type="ECO:0000313" key="2">
    <source>
        <dbReference type="Proteomes" id="UP000603904"/>
    </source>
</evidence>
<protein>
    <submittedName>
        <fullName evidence="1">Uncharacterized protein</fullName>
    </submittedName>
</protein>
<comment type="caution">
    <text evidence="1">The sequence shown here is derived from an EMBL/GenBank/DDBJ whole genome shotgun (WGS) entry which is preliminary data.</text>
</comment>
<dbReference type="Proteomes" id="UP000603904">
    <property type="component" value="Unassembled WGS sequence"/>
</dbReference>
<organism evidence="1 2">
    <name type="scientific">Microbispora corallina</name>
    <dbReference type="NCBI Taxonomy" id="83302"/>
    <lineage>
        <taxon>Bacteria</taxon>
        <taxon>Bacillati</taxon>
        <taxon>Actinomycetota</taxon>
        <taxon>Actinomycetes</taxon>
        <taxon>Streptosporangiales</taxon>
        <taxon>Streptosporangiaceae</taxon>
        <taxon>Microbispora</taxon>
    </lineage>
</organism>
<dbReference type="EMBL" id="BOOC01000039">
    <property type="protein sequence ID" value="GIH43457.1"/>
    <property type="molecule type" value="Genomic_DNA"/>
</dbReference>
<accession>A0ABQ4G8S1</accession>